<proteinExistence type="predicted"/>
<dbReference type="EMBL" id="JAWJZF010000503">
    <property type="protein sequence ID" value="MDX2296631.1"/>
    <property type="molecule type" value="Genomic_DNA"/>
</dbReference>
<organism evidence="2 3">
    <name type="scientific">Streptomyces roseolus</name>
    <dbReference type="NCBI Taxonomy" id="67358"/>
    <lineage>
        <taxon>Bacteria</taxon>
        <taxon>Bacillati</taxon>
        <taxon>Actinomycetota</taxon>
        <taxon>Actinomycetes</taxon>
        <taxon>Kitasatosporales</taxon>
        <taxon>Streptomycetaceae</taxon>
        <taxon>Streptomyces</taxon>
    </lineage>
</organism>
<name>A0ABU4KFW1_9ACTN</name>
<dbReference type="Proteomes" id="UP001278571">
    <property type="component" value="Unassembled WGS sequence"/>
</dbReference>
<gene>
    <name evidence="2" type="ORF">R2363_31225</name>
</gene>
<keyword evidence="3" id="KW-1185">Reference proteome</keyword>
<comment type="caution">
    <text evidence="2">The sequence shown here is derived from an EMBL/GenBank/DDBJ whole genome shotgun (WGS) entry which is preliminary data.</text>
</comment>
<accession>A0ABU4KFW1</accession>
<evidence type="ECO:0000313" key="2">
    <source>
        <dbReference type="EMBL" id="MDX2296631.1"/>
    </source>
</evidence>
<dbReference type="RefSeq" id="WP_319012797.1">
    <property type="nucleotide sequence ID" value="NZ_JAWJZF010000503.1"/>
</dbReference>
<feature type="region of interest" description="Disordered" evidence="1">
    <location>
        <begin position="196"/>
        <end position="237"/>
    </location>
</feature>
<evidence type="ECO:0000313" key="3">
    <source>
        <dbReference type="Proteomes" id="UP001278571"/>
    </source>
</evidence>
<sequence length="237" mass="25923">MSAQPPRPTPPSTAFLASRALIREQQLTRAERAARDSVTPPRNRGEAPGERIAPFGPVLAEAGWKVETTVHPLRARLEAFHSSGAVVMITSDVRSSKRGGVRAYFLRRPGVGWWRRLRTADLPYFAEHADLPPSAPEQPLVGTSKCRCGKVQHPTAARAAAALEDITTVRAAQPDSRPPETRSYRCEADDRVWHLTSKPTGYTHPTPLADAFPHSRHDRPEDPTPDGGPGQGASRRS</sequence>
<evidence type="ECO:0000256" key="1">
    <source>
        <dbReference type="SAM" id="MobiDB-lite"/>
    </source>
</evidence>
<feature type="region of interest" description="Disordered" evidence="1">
    <location>
        <begin position="28"/>
        <end position="52"/>
    </location>
</feature>
<feature type="compositionally biased region" description="Basic and acidic residues" evidence="1">
    <location>
        <begin position="213"/>
        <end position="222"/>
    </location>
</feature>
<protein>
    <submittedName>
        <fullName evidence="2">Uncharacterized protein</fullName>
    </submittedName>
</protein>
<reference evidence="2 3" key="1">
    <citation type="submission" date="2023-10" db="EMBL/GenBank/DDBJ databases">
        <authorList>
            <person name="Wang X.X."/>
        </authorList>
    </citation>
    <scope>NUCLEOTIDE SEQUENCE [LARGE SCALE GENOMIC DNA]</scope>
    <source>
        <strain evidence="2 3">NBRC 12816</strain>
    </source>
</reference>